<comment type="similarity">
    <text evidence="1 6">Belongs to the peptidase M42 family.</text>
</comment>
<evidence type="ECO:0000256" key="4">
    <source>
        <dbReference type="ARBA" id="ARBA00022723"/>
    </source>
</evidence>
<sequence length="338" mass="36576">MLEELTKIWGVSGREKRVANYIIDQITNYADEIKKDAMGNLIALKKGNGGNKKKIMTAAHMDEIGLCVVKIMENGLLLVKNVGGVSPYISFMNRVQFANGVVGCVACKEKIQKVEPNEFNKLYIDIGAKDKAEAEQYIQVGDCAMFLGEYTKLLGNNVMSKAFDDRSACFIQIETMKEMKTPYHDVYFVFTVQEEVGLFGSTTSAEGIQPDLGIAIDITGAFDIPGDEFGNPVLGGGAAIKINDASVICDEALTQDLIDCGKKNNINYQLDALPAGGTDAGAITKSGAGVKVLGISIPTRYGHSPNSIINLADVEACIKLLTKFLEMPLNIVTEEIIK</sequence>
<dbReference type="EMBL" id="FOWD01000027">
    <property type="protein sequence ID" value="SFO44661.1"/>
    <property type="molecule type" value="Genomic_DNA"/>
</dbReference>
<feature type="binding site" evidence="8">
    <location>
        <position position="164"/>
    </location>
    <ligand>
        <name>Zn(2+)</name>
        <dbReference type="ChEBI" id="CHEBI:29105"/>
        <label>2</label>
    </ligand>
</feature>
<dbReference type="RefSeq" id="WP_091687522.1">
    <property type="nucleotide sequence ID" value="NZ_BAABFM010000002.1"/>
</dbReference>
<feature type="binding site" evidence="8">
    <location>
        <position position="303"/>
    </location>
    <ligand>
        <name>Zn(2+)</name>
        <dbReference type="ChEBI" id="CHEBI:29105"/>
        <label>2</label>
    </ligand>
</feature>
<dbReference type="GO" id="GO:0004177">
    <property type="term" value="F:aminopeptidase activity"/>
    <property type="evidence" value="ECO:0007669"/>
    <property type="project" value="UniProtKB-UniRule"/>
</dbReference>
<dbReference type="Gene3D" id="3.40.630.10">
    <property type="entry name" value="Zn peptidases"/>
    <property type="match status" value="1"/>
</dbReference>
<keyword evidence="2" id="KW-0031">Aminopeptidase</keyword>
<dbReference type="Gene3D" id="2.40.30.40">
    <property type="entry name" value="Peptidase M42, domain 2"/>
    <property type="match status" value="1"/>
</dbReference>
<dbReference type="STRING" id="1527.SAMN04489757_1278"/>
<organism evidence="9 10">
    <name type="scientific">Anaerocolumna aminovalerica</name>
    <dbReference type="NCBI Taxonomy" id="1527"/>
    <lineage>
        <taxon>Bacteria</taxon>
        <taxon>Bacillati</taxon>
        <taxon>Bacillota</taxon>
        <taxon>Clostridia</taxon>
        <taxon>Lachnospirales</taxon>
        <taxon>Lachnospiraceae</taxon>
        <taxon>Anaerocolumna</taxon>
    </lineage>
</organism>
<feature type="active site" description="Proton acceptor" evidence="7">
    <location>
        <position position="194"/>
    </location>
</feature>
<evidence type="ECO:0000256" key="5">
    <source>
        <dbReference type="ARBA" id="ARBA00022801"/>
    </source>
</evidence>
<evidence type="ECO:0000256" key="2">
    <source>
        <dbReference type="ARBA" id="ARBA00022438"/>
    </source>
</evidence>
<evidence type="ECO:0000256" key="7">
    <source>
        <dbReference type="PIRSR" id="PIRSR001123-1"/>
    </source>
</evidence>
<dbReference type="GO" id="GO:0046872">
    <property type="term" value="F:metal ion binding"/>
    <property type="evidence" value="ECO:0007669"/>
    <property type="project" value="UniProtKB-UniRule"/>
</dbReference>
<dbReference type="SUPFAM" id="SSF101821">
    <property type="entry name" value="Aminopeptidase/glucanase lid domain"/>
    <property type="match status" value="1"/>
</dbReference>
<dbReference type="PIRSF" id="PIRSF001123">
    <property type="entry name" value="PepA_GA"/>
    <property type="match status" value="1"/>
</dbReference>
<dbReference type="SUPFAM" id="SSF53187">
    <property type="entry name" value="Zn-dependent exopeptidases"/>
    <property type="match status" value="1"/>
</dbReference>
<feature type="binding site" evidence="8">
    <location>
        <position position="164"/>
    </location>
    <ligand>
        <name>Zn(2+)</name>
        <dbReference type="ChEBI" id="CHEBI:29105"/>
        <label>1</label>
    </ligand>
</feature>
<dbReference type="Pfam" id="PF05343">
    <property type="entry name" value="Peptidase_M42"/>
    <property type="match status" value="1"/>
</dbReference>
<reference evidence="9 10" key="1">
    <citation type="submission" date="2016-10" db="EMBL/GenBank/DDBJ databases">
        <authorList>
            <person name="de Groot N.N."/>
        </authorList>
    </citation>
    <scope>NUCLEOTIDE SEQUENCE [LARGE SCALE GENOMIC DNA]</scope>
    <source>
        <strain evidence="9 10">DSM 1283</strain>
    </source>
</reference>
<dbReference type="InterPro" id="IPR023367">
    <property type="entry name" value="Peptidase_M42_dom2"/>
</dbReference>
<evidence type="ECO:0000256" key="3">
    <source>
        <dbReference type="ARBA" id="ARBA00022670"/>
    </source>
</evidence>
<dbReference type="OrthoDB" id="9772053at2"/>
<dbReference type="InterPro" id="IPR051464">
    <property type="entry name" value="Peptidase_M42_aminopept"/>
</dbReference>
<dbReference type="InterPro" id="IPR008007">
    <property type="entry name" value="Peptidase_M42"/>
</dbReference>
<evidence type="ECO:0000256" key="1">
    <source>
        <dbReference type="ARBA" id="ARBA00006272"/>
    </source>
</evidence>
<name>A0A1I5HA07_9FIRM</name>
<evidence type="ECO:0000313" key="9">
    <source>
        <dbReference type="EMBL" id="SFO44661.1"/>
    </source>
</evidence>
<dbReference type="Proteomes" id="UP000198806">
    <property type="component" value="Unassembled WGS sequence"/>
</dbReference>
<keyword evidence="4 8" id="KW-0479">Metal-binding</keyword>
<feature type="binding site" evidence="8">
    <location>
        <position position="60"/>
    </location>
    <ligand>
        <name>Zn(2+)</name>
        <dbReference type="ChEBI" id="CHEBI:29105"/>
        <label>1</label>
    </ligand>
</feature>
<evidence type="ECO:0000256" key="8">
    <source>
        <dbReference type="PIRSR" id="PIRSR001123-2"/>
    </source>
</evidence>
<accession>A0A1I5HA07</accession>
<feature type="binding site" evidence="8">
    <location>
        <position position="217"/>
    </location>
    <ligand>
        <name>Zn(2+)</name>
        <dbReference type="ChEBI" id="CHEBI:29105"/>
        <label>1</label>
    </ligand>
</feature>
<gene>
    <name evidence="9" type="ORF">SAMN04489757_1278</name>
</gene>
<keyword evidence="3" id="KW-0645">Protease</keyword>
<dbReference type="PANTHER" id="PTHR32481">
    <property type="entry name" value="AMINOPEPTIDASE"/>
    <property type="match status" value="1"/>
</dbReference>
<protein>
    <submittedName>
        <fullName evidence="9">Endoglucanase</fullName>
    </submittedName>
</protein>
<evidence type="ECO:0000256" key="6">
    <source>
        <dbReference type="PIRNR" id="PIRNR001123"/>
    </source>
</evidence>
<evidence type="ECO:0000313" key="10">
    <source>
        <dbReference type="Proteomes" id="UP000198806"/>
    </source>
</evidence>
<feature type="binding site" evidence="8">
    <location>
        <position position="195"/>
    </location>
    <ligand>
        <name>Zn(2+)</name>
        <dbReference type="ChEBI" id="CHEBI:29105"/>
        <label>2</label>
    </ligand>
</feature>
<dbReference type="AlphaFoldDB" id="A0A1I5HA07"/>
<dbReference type="PANTHER" id="PTHR32481:SF0">
    <property type="entry name" value="AMINOPEPTIDASE YPDE-RELATED"/>
    <property type="match status" value="1"/>
</dbReference>
<proteinExistence type="inferred from homology"/>
<comment type="cofactor">
    <cofactor evidence="8">
        <name>a divalent metal cation</name>
        <dbReference type="ChEBI" id="CHEBI:60240"/>
    </cofactor>
    <text evidence="8">Binds 2 divalent metal cations per subunit.</text>
</comment>
<keyword evidence="5" id="KW-0378">Hydrolase</keyword>
<dbReference type="GO" id="GO:0006508">
    <property type="term" value="P:proteolysis"/>
    <property type="evidence" value="ECO:0007669"/>
    <property type="project" value="UniProtKB-KW"/>
</dbReference>
<keyword evidence="10" id="KW-1185">Reference proteome</keyword>